<protein>
    <recommendedName>
        <fullName evidence="4">Alkaline shock response membrane anchor protein AmaP</fullName>
    </recommendedName>
</protein>
<dbReference type="EMBL" id="BAAACR010000013">
    <property type="protein sequence ID" value="GAA0215811.1"/>
    <property type="molecule type" value="Genomic_DNA"/>
</dbReference>
<keyword evidence="1" id="KW-1133">Transmembrane helix</keyword>
<evidence type="ECO:0000313" key="2">
    <source>
        <dbReference type="EMBL" id="GAA0215811.1"/>
    </source>
</evidence>
<sequence length="192" mass="20651">MGILNRLLLLPYVLFVMVLVIAVLVIALRIVPESVWLNELRYALSRQELLAVCGVVFLISLKLFFAVFARTAASSRTDGEFMVVDTPAGAVQVALSAVRGVVERVALSMQGVRTATAAISVQDAPKDTAATPMQVELKITLAEHTSLNAVSEELTAHVRQELHDVLGISDVPVELRVTEITNAGSSSKRSVS</sequence>
<evidence type="ECO:0000256" key="1">
    <source>
        <dbReference type="SAM" id="Phobius"/>
    </source>
</evidence>
<gene>
    <name evidence="2" type="ORF">GCM10008919_18810</name>
</gene>
<organism evidence="2 3">
    <name type="scientific">Selenomonas dianae</name>
    <dbReference type="NCBI Taxonomy" id="135079"/>
    <lineage>
        <taxon>Bacteria</taxon>
        <taxon>Bacillati</taxon>
        <taxon>Bacillota</taxon>
        <taxon>Negativicutes</taxon>
        <taxon>Selenomonadales</taxon>
        <taxon>Selenomonadaceae</taxon>
        <taxon>Selenomonas</taxon>
    </lineage>
</organism>
<feature type="transmembrane region" description="Helical" evidence="1">
    <location>
        <begin position="49"/>
        <end position="69"/>
    </location>
</feature>
<comment type="caution">
    <text evidence="2">The sequence shown here is derived from an EMBL/GenBank/DDBJ whole genome shotgun (WGS) entry which is preliminary data.</text>
</comment>
<reference evidence="2 3" key="1">
    <citation type="journal article" date="2019" name="Int. J. Syst. Evol. Microbiol.">
        <title>The Global Catalogue of Microorganisms (GCM) 10K type strain sequencing project: providing services to taxonomists for standard genome sequencing and annotation.</title>
        <authorList>
            <consortium name="The Broad Institute Genomics Platform"/>
            <consortium name="The Broad Institute Genome Sequencing Center for Infectious Disease"/>
            <person name="Wu L."/>
            <person name="Ma J."/>
        </authorList>
    </citation>
    <scope>NUCLEOTIDE SEQUENCE [LARGE SCALE GENOMIC DNA]</scope>
    <source>
        <strain evidence="2 3">JCM 8542</strain>
    </source>
</reference>
<keyword evidence="1" id="KW-0472">Membrane</keyword>
<evidence type="ECO:0008006" key="4">
    <source>
        <dbReference type="Google" id="ProtNLM"/>
    </source>
</evidence>
<dbReference type="Proteomes" id="UP001500399">
    <property type="component" value="Unassembled WGS sequence"/>
</dbReference>
<proteinExistence type="predicted"/>
<keyword evidence="3" id="KW-1185">Reference proteome</keyword>
<accession>A0ABN0T9D5</accession>
<evidence type="ECO:0000313" key="3">
    <source>
        <dbReference type="Proteomes" id="UP001500399"/>
    </source>
</evidence>
<feature type="transmembrane region" description="Helical" evidence="1">
    <location>
        <begin position="7"/>
        <end position="29"/>
    </location>
</feature>
<name>A0ABN0T9D5_9FIRM</name>
<keyword evidence="1" id="KW-0812">Transmembrane</keyword>
<dbReference type="RefSeq" id="WP_304986438.1">
    <property type="nucleotide sequence ID" value="NZ_BAAACR010000013.1"/>
</dbReference>
<dbReference type="NCBIfam" id="NF033218">
    <property type="entry name" value="anchor_AmaP"/>
    <property type="match status" value="1"/>
</dbReference>